<dbReference type="Proteomes" id="UP000366872">
    <property type="component" value="Unassembled WGS sequence"/>
</dbReference>
<dbReference type="InterPro" id="IPR011335">
    <property type="entry name" value="Restrct_endonuc-II-like"/>
</dbReference>
<keyword evidence="1" id="KW-0540">Nuclease</keyword>
<evidence type="ECO:0000313" key="8">
    <source>
        <dbReference type="Proteomes" id="UP000366872"/>
    </source>
</evidence>
<accession>A0A6C2TV81</accession>
<organism evidence="7 8">
    <name type="scientific">Pontiella desulfatans</name>
    <dbReference type="NCBI Taxonomy" id="2750659"/>
    <lineage>
        <taxon>Bacteria</taxon>
        <taxon>Pseudomonadati</taxon>
        <taxon>Kiritimatiellota</taxon>
        <taxon>Kiritimatiellia</taxon>
        <taxon>Kiritimatiellales</taxon>
        <taxon>Pontiellaceae</taxon>
        <taxon>Pontiella</taxon>
    </lineage>
</organism>
<gene>
    <name evidence="7" type="primary">vsr</name>
    <name evidence="7" type="ORF">PDESU_00062</name>
</gene>
<dbReference type="AlphaFoldDB" id="A0A6C2TV81"/>
<evidence type="ECO:0000256" key="3">
    <source>
        <dbReference type="ARBA" id="ARBA00022763"/>
    </source>
</evidence>
<name>A0A6C2TV81_PONDE</name>
<proteinExistence type="inferred from homology"/>
<comment type="similarity">
    <text evidence="6">Belongs to the Vsr family.</text>
</comment>
<dbReference type="GO" id="GO:0006298">
    <property type="term" value="P:mismatch repair"/>
    <property type="evidence" value="ECO:0007669"/>
    <property type="project" value="InterPro"/>
</dbReference>
<dbReference type="InterPro" id="IPR004603">
    <property type="entry name" value="DNA_mismatch_endonuc_vsr"/>
</dbReference>
<dbReference type="GO" id="GO:0004519">
    <property type="term" value="F:endonuclease activity"/>
    <property type="evidence" value="ECO:0007669"/>
    <property type="project" value="UniProtKB-KW"/>
</dbReference>
<dbReference type="EMBL" id="CAAHFG010000001">
    <property type="protein sequence ID" value="VGO11518.1"/>
    <property type="molecule type" value="Genomic_DNA"/>
</dbReference>
<evidence type="ECO:0000256" key="6">
    <source>
        <dbReference type="ARBA" id="ARBA00029466"/>
    </source>
</evidence>
<sequence length="154" mass="18156">MSKIRGKNTKPELLVRSMLHRAGYRFSLHRKDLPGKPDITLRKHKTVVFVHGCFWHRHKHCRVASTPKSNTEFWEHKFERNVANDRKHKRELRKLGWNVIVIWECELKDPEKVLVRLMNELTPEKVLHYPTAEDTSLIAAEAKAKYITKGKKGK</sequence>
<evidence type="ECO:0000256" key="4">
    <source>
        <dbReference type="ARBA" id="ARBA00022801"/>
    </source>
</evidence>
<dbReference type="CDD" id="cd00221">
    <property type="entry name" value="Vsr"/>
    <property type="match status" value="1"/>
</dbReference>
<keyword evidence="5" id="KW-0234">DNA repair</keyword>
<evidence type="ECO:0000313" key="7">
    <source>
        <dbReference type="EMBL" id="VGO11518.1"/>
    </source>
</evidence>
<keyword evidence="4" id="KW-0378">Hydrolase</keyword>
<dbReference type="Pfam" id="PF03852">
    <property type="entry name" value="Vsr"/>
    <property type="match status" value="1"/>
</dbReference>
<evidence type="ECO:0000256" key="5">
    <source>
        <dbReference type="ARBA" id="ARBA00023204"/>
    </source>
</evidence>
<evidence type="ECO:0000256" key="2">
    <source>
        <dbReference type="ARBA" id="ARBA00022759"/>
    </source>
</evidence>
<evidence type="ECO:0000256" key="1">
    <source>
        <dbReference type="ARBA" id="ARBA00022722"/>
    </source>
</evidence>
<dbReference type="NCBIfam" id="TIGR00632">
    <property type="entry name" value="vsr"/>
    <property type="match status" value="1"/>
</dbReference>
<protein>
    <submittedName>
        <fullName evidence="7">Very short patch repair protein</fullName>
    </submittedName>
</protein>
<keyword evidence="2" id="KW-0255">Endonuclease</keyword>
<keyword evidence="3" id="KW-0227">DNA damage</keyword>
<reference evidence="7 8" key="1">
    <citation type="submission" date="2019-04" db="EMBL/GenBank/DDBJ databases">
        <authorList>
            <person name="Van Vliet M D."/>
        </authorList>
    </citation>
    <scope>NUCLEOTIDE SEQUENCE [LARGE SCALE GENOMIC DNA]</scope>
    <source>
        <strain evidence="7 8">F1</strain>
    </source>
</reference>
<dbReference type="GO" id="GO:0016787">
    <property type="term" value="F:hydrolase activity"/>
    <property type="evidence" value="ECO:0007669"/>
    <property type="project" value="UniProtKB-KW"/>
</dbReference>
<keyword evidence="8" id="KW-1185">Reference proteome</keyword>
<dbReference type="SUPFAM" id="SSF52980">
    <property type="entry name" value="Restriction endonuclease-like"/>
    <property type="match status" value="1"/>
</dbReference>
<dbReference type="Gene3D" id="3.40.960.10">
    <property type="entry name" value="VSR Endonuclease"/>
    <property type="match status" value="1"/>
</dbReference>